<protein>
    <submittedName>
        <fullName evidence="3">Thioredoxin</fullName>
    </submittedName>
</protein>
<dbReference type="InterPro" id="IPR005746">
    <property type="entry name" value="Thioredoxin"/>
</dbReference>
<dbReference type="PANTHER" id="PTHR46115">
    <property type="entry name" value="THIOREDOXIN-LIKE PROTEIN 1"/>
    <property type="match status" value="1"/>
</dbReference>
<evidence type="ECO:0000313" key="3">
    <source>
        <dbReference type="EMBL" id="QDY51808.1"/>
    </source>
</evidence>
<feature type="domain" description="Thioredoxin" evidence="2">
    <location>
        <begin position="1"/>
        <end position="107"/>
    </location>
</feature>
<dbReference type="PIRSF" id="PIRSF000077">
    <property type="entry name" value="Thioredoxin"/>
    <property type="match status" value="1"/>
</dbReference>
<dbReference type="SUPFAM" id="SSF52833">
    <property type="entry name" value="Thioredoxin-like"/>
    <property type="match status" value="1"/>
</dbReference>
<accession>A0A5B8IEU3</accession>
<dbReference type="InterPro" id="IPR013766">
    <property type="entry name" value="Thioredoxin_domain"/>
</dbReference>
<dbReference type="EMBL" id="MK250085">
    <property type="protein sequence ID" value="QDY51808.1"/>
    <property type="molecule type" value="Genomic_DNA"/>
</dbReference>
<dbReference type="GO" id="GO:0015035">
    <property type="term" value="F:protein-disulfide reductase activity"/>
    <property type="evidence" value="ECO:0007669"/>
    <property type="project" value="InterPro"/>
</dbReference>
<dbReference type="Gene3D" id="3.40.30.10">
    <property type="entry name" value="Glutaredoxin"/>
    <property type="match status" value="1"/>
</dbReference>
<evidence type="ECO:0000259" key="2">
    <source>
        <dbReference type="PROSITE" id="PS51352"/>
    </source>
</evidence>
<evidence type="ECO:0000256" key="1">
    <source>
        <dbReference type="ARBA" id="ARBA00023157"/>
    </source>
</evidence>
<organism evidence="3">
    <name type="scientific">Mimiviridae sp. ChoanoV1</name>
    <dbReference type="NCBI Taxonomy" id="2596887"/>
    <lineage>
        <taxon>Viruses</taxon>
        <taxon>Varidnaviria</taxon>
        <taxon>Bamfordvirae</taxon>
        <taxon>Nucleocytoviricota</taxon>
        <taxon>Megaviricetes</taxon>
        <taxon>Imitervirales</taxon>
        <taxon>Schizomimiviridae</taxon>
    </lineage>
</organism>
<dbReference type="CDD" id="cd02947">
    <property type="entry name" value="TRX_family"/>
    <property type="match status" value="1"/>
</dbReference>
<dbReference type="PRINTS" id="PR00421">
    <property type="entry name" value="THIOREDOXIN"/>
</dbReference>
<sequence length="109" mass="12298">MLIKLEQELTLKQILESNPQKVLCLYFTATWCGPCKAIAPEVDKLNTSYNDNVLFVKVDVDNFEDLTEECGVSAMPTFVLYKEGKEIDRLQGADKKNLEMKIAVACSTF</sequence>
<dbReference type="Pfam" id="PF00085">
    <property type="entry name" value="Thioredoxin"/>
    <property type="match status" value="1"/>
</dbReference>
<keyword evidence="1" id="KW-1015">Disulfide bond</keyword>
<gene>
    <name evidence="3" type="ORF">1_193</name>
</gene>
<dbReference type="PROSITE" id="PS51352">
    <property type="entry name" value="THIOREDOXIN_2"/>
    <property type="match status" value="1"/>
</dbReference>
<dbReference type="InterPro" id="IPR036249">
    <property type="entry name" value="Thioredoxin-like_sf"/>
</dbReference>
<name>A0A5B8IEU3_9VIRU</name>
<proteinExistence type="predicted"/>
<reference evidence="3" key="1">
    <citation type="submission" date="2018-11" db="EMBL/GenBank/DDBJ databases">
        <title>A distinct lineage of giant viruses engineers rhodopsin photosystems in predatory marine eukaryotes.</title>
        <authorList>
            <person name="Needham D.M."/>
            <person name="Yoshizawa S."/>
            <person name="Hosaka T."/>
            <person name="Poirier C."/>
            <person name="Choi C.-J."/>
            <person name="Hehenberger E."/>
            <person name="Irwin N.A.T."/>
            <person name="Wilken S."/>
            <person name="Yung C.-M."/>
            <person name="Bachy C."/>
            <person name="Kurihara R."/>
            <person name="Nakajima Y."/>
            <person name="Kojima K."/>
            <person name="Kimura-Someya T."/>
            <person name="Leonard G."/>
            <person name="Malmstrom R.R."/>
            <person name="Mende D."/>
            <person name="Olson D.K."/>
            <person name="Sudo Y."/>
            <person name="Sudek S."/>
            <person name="Richards T.A."/>
            <person name="DeLong E.F."/>
            <person name="Keeling P.J."/>
            <person name="Santoro A.E."/>
            <person name="Shirouzu M."/>
            <person name="Iwasaki W."/>
            <person name="Worden A.Z."/>
        </authorList>
    </citation>
    <scope>NUCLEOTIDE SEQUENCE</scope>
</reference>